<keyword evidence="1" id="KW-0040">ANK repeat</keyword>
<dbReference type="Pfam" id="PF00023">
    <property type="entry name" value="Ank"/>
    <property type="match status" value="1"/>
</dbReference>
<protein>
    <submittedName>
        <fullName evidence="2">Glycerophosphoinositol permease</fullName>
    </submittedName>
</protein>
<dbReference type="PROSITE" id="PS50297">
    <property type="entry name" value="ANK_REP_REGION"/>
    <property type="match status" value="1"/>
</dbReference>
<evidence type="ECO:0000256" key="1">
    <source>
        <dbReference type="PROSITE-ProRule" id="PRU00023"/>
    </source>
</evidence>
<dbReference type="Gene3D" id="1.25.40.20">
    <property type="entry name" value="Ankyrin repeat-containing domain"/>
    <property type="match status" value="1"/>
</dbReference>
<feature type="repeat" description="ANK" evidence="1">
    <location>
        <begin position="175"/>
        <end position="207"/>
    </location>
</feature>
<proteinExistence type="predicted"/>
<dbReference type="EMBL" id="JAZAVJ010000074">
    <property type="protein sequence ID" value="KAK7416040.1"/>
    <property type="molecule type" value="Genomic_DNA"/>
</dbReference>
<dbReference type="InterPro" id="IPR002110">
    <property type="entry name" value="Ankyrin_rpt"/>
</dbReference>
<gene>
    <name evidence="2" type="primary">GIT2_1</name>
    <name evidence="2" type="ORF">QQX98_005491</name>
</gene>
<dbReference type="SUPFAM" id="SSF48403">
    <property type="entry name" value="Ankyrin repeat"/>
    <property type="match status" value="1"/>
</dbReference>
<dbReference type="InterPro" id="IPR036770">
    <property type="entry name" value="Ankyrin_rpt-contain_sf"/>
</dbReference>
<reference evidence="2 3" key="1">
    <citation type="journal article" date="2025" name="Microbiol. Resour. Announc.">
        <title>Draft genome sequences for Neonectria magnoliae and Neonectria punicea, canker pathogens of Liriodendron tulipifera and Acer saccharum in West Virginia.</title>
        <authorList>
            <person name="Petronek H.M."/>
            <person name="Kasson M.T."/>
            <person name="Metheny A.M."/>
            <person name="Stauder C.M."/>
            <person name="Lovett B."/>
            <person name="Lynch S.C."/>
            <person name="Garnas J.R."/>
            <person name="Kasson L.R."/>
            <person name="Stajich J.E."/>
        </authorList>
    </citation>
    <scope>NUCLEOTIDE SEQUENCE [LARGE SCALE GENOMIC DNA]</scope>
    <source>
        <strain evidence="2 3">NRRL 64653</strain>
    </source>
</reference>
<dbReference type="Proteomes" id="UP001498476">
    <property type="component" value="Unassembled WGS sequence"/>
</dbReference>
<name>A0ABR1H4K8_9HYPO</name>
<evidence type="ECO:0000313" key="3">
    <source>
        <dbReference type="Proteomes" id="UP001498476"/>
    </source>
</evidence>
<organism evidence="2 3">
    <name type="scientific">Neonectria punicea</name>
    <dbReference type="NCBI Taxonomy" id="979145"/>
    <lineage>
        <taxon>Eukaryota</taxon>
        <taxon>Fungi</taxon>
        <taxon>Dikarya</taxon>
        <taxon>Ascomycota</taxon>
        <taxon>Pezizomycotina</taxon>
        <taxon>Sordariomycetes</taxon>
        <taxon>Hypocreomycetidae</taxon>
        <taxon>Hypocreales</taxon>
        <taxon>Nectriaceae</taxon>
        <taxon>Neonectria</taxon>
    </lineage>
</organism>
<keyword evidence="3" id="KW-1185">Reference proteome</keyword>
<comment type="caution">
    <text evidence="2">The sequence shown here is derived from an EMBL/GenBank/DDBJ whole genome shotgun (WGS) entry which is preliminary data.</text>
</comment>
<dbReference type="PROSITE" id="PS50088">
    <property type="entry name" value="ANK_REPEAT"/>
    <property type="match status" value="1"/>
</dbReference>
<evidence type="ECO:0000313" key="2">
    <source>
        <dbReference type="EMBL" id="KAK7416040.1"/>
    </source>
</evidence>
<sequence>MQSCCRALKTDETIRLTSKLENDLLDKAAFEDFITYAKAGDESDRMSSLSVMQEAYRVLISSDRMGELPSLVLGEMTAVYSFLSCNQGGYLLQVFKSIAELLDDSFPFAGELSKKRRVQTVTRLRLLLEDGPEEAFEEHPYEYSAYLLVLLGKYQELDKLLSNESTDPNIGWKQSGWTPLHLAAQEGSQESVDSLLLRVADKNVPDVHGRLPGEYAKEAGFE</sequence>
<accession>A0ABR1H4K8</accession>